<protein>
    <submittedName>
        <fullName evidence="3">NAD(P)/FAD-dependent oxidoreductase</fullName>
        <ecNumber evidence="3">1.-.-.-</ecNumber>
    </submittedName>
</protein>
<evidence type="ECO:0000313" key="3">
    <source>
        <dbReference type="EMBL" id="MFC5342440.1"/>
    </source>
</evidence>
<dbReference type="PANTHER" id="PTHR13847:SF289">
    <property type="entry name" value="GLYCINE OXIDASE"/>
    <property type="match status" value="1"/>
</dbReference>
<evidence type="ECO:0000313" key="4">
    <source>
        <dbReference type="Proteomes" id="UP001596152"/>
    </source>
</evidence>
<organism evidence="3 4">
    <name type="scientific">Brevundimonas staleyi</name>
    <dbReference type="NCBI Taxonomy" id="74326"/>
    <lineage>
        <taxon>Bacteria</taxon>
        <taxon>Pseudomonadati</taxon>
        <taxon>Pseudomonadota</taxon>
        <taxon>Alphaproteobacteria</taxon>
        <taxon>Caulobacterales</taxon>
        <taxon>Caulobacteraceae</taxon>
        <taxon>Brevundimonas</taxon>
    </lineage>
</organism>
<dbReference type="InterPro" id="IPR006076">
    <property type="entry name" value="FAD-dep_OxRdtase"/>
</dbReference>
<dbReference type="Proteomes" id="UP001596152">
    <property type="component" value="Unassembled WGS sequence"/>
</dbReference>
<dbReference type="GO" id="GO:0016491">
    <property type="term" value="F:oxidoreductase activity"/>
    <property type="evidence" value="ECO:0007669"/>
    <property type="project" value="UniProtKB-KW"/>
</dbReference>
<dbReference type="RefSeq" id="WP_374036314.1">
    <property type="nucleotide sequence ID" value="NZ_CP169082.1"/>
</dbReference>
<keyword evidence="1 3" id="KW-0560">Oxidoreductase</keyword>
<keyword evidence="4" id="KW-1185">Reference proteome</keyword>
<dbReference type="InterPro" id="IPR036188">
    <property type="entry name" value="FAD/NAD-bd_sf"/>
</dbReference>
<name>A0ABW0FKY6_9CAUL</name>
<accession>A0ABW0FKY6</accession>
<dbReference type="EMBL" id="JBHSLF010000001">
    <property type="protein sequence ID" value="MFC5342440.1"/>
    <property type="molecule type" value="Genomic_DNA"/>
</dbReference>
<feature type="domain" description="FAD dependent oxidoreductase" evidence="2">
    <location>
        <begin position="102"/>
        <end position="314"/>
    </location>
</feature>
<dbReference type="Gene3D" id="3.50.50.60">
    <property type="entry name" value="FAD/NAD(P)-binding domain"/>
    <property type="match status" value="2"/>
</dbReference>
<comment type="caution">
    <text evidence="3">The sequence shown here is derived from an EMBL/GenBank/DDBJ whole genome shotgun (WGS) entry which is preliminary data.</text>
</comment>
<dbReference type="PANTHER" id="PTHR13847">
    <property type="entry name" value="SARCOSINE DEHYDROGENASE-RELATED"/>
    <property type="match status" value="1"/>
</dbReference>
<dbReference type="EC" id="1.-.-.-" evidence="3"/>
<reference evidence="4" key="1">
    <citation type="journal article" date="2019" name="Int. J. Syst. Evol. Microbiol.">
        <title>The Global Catalogue of Microorganisms (GCM) 10K type strain sequencing project: providing services to taxonomists for standard genome sequencing and annotation.</title>
        <authorList>
            <consortium name="The Broad Institute Genomics Platform"/>
            <consortium name="The Broad Institute Genome Sequencing Center for Infectious Disease"/>
            <person name="Wu L."/>
            <person name="Ma J."/>
        </authorList>
    </citation>
    <scope>NUCLEOTIDE SEQUENCE [LARGE SCALE GENOMIC DNA]</scope>
    <source>
        <strain evidence="4">JCM 12125</strain>
    </source>
</reference>
<dbReference type="SUPFAM" id="SSF51905">
    <property type="entry name" value="FAD/NAD(P)-binding domain"/>
    <property type="match status" value="1"/>
</dbReference>
<evidence type="ECO:0000259" key="2">
    <source>
        <dbReference type="Pfam" id="PF01266"/>
    </source>
</evidence>
<evidence type="ECO:0000256" key="1">
    <source>
        <dbReference type="ARBA" id="ARBA00023002"/>
    </source>
</evidence>
<gene>
    <name evidence="3" type="ORF">ACFPIE_00835</name>
</gene>
<proteinExistence type="predicted"/>
<dbReference type="SUPFAM" id="SSF54373">
    <property type="entry name" value="FAD-linked reductases, C-terminal domain"/>
    <property type="match status" value="1"/>
</dbReference>
<sequence length="338" mass="34586">MADFSCDIVVVGAGVLGLSVAAELTARGRDVRVVDPCRTNASAVAAGMIAPAFESLLDGVDAERAALLRDAAALWPEFARRAGITLDETPAEWRGADAVEVAERLAALGFVVEAGTVSAATDTRLDAAKSLYALKASLTAPVITEEARSIERTADGWRVETAEGSIRAAEAVIATGAAGALEGLPHEVAAIVDGVQPVAGQIGHVSAPLTDRVLRGREGYVAPAEGGALIGATMQFGSRSLQPDPAASERLSQAAGRMLGIEAPVEIEWRTGVRGATPDGLPLAGPVSDGLHLALAPRRNGWLLGPLVGRIVADGIEGRPRGPHAAALDPLRPTLPAG</sequence>
<feature type="domain" description="FAD dependent oxidoreductase" evidence="2">
    <location>
        <begin position="7"/>
        <end position="87"/>
    </location>
</feature>
<dbReference type="Gene3D" id="3.30.9.10">
    <property type="entry name" value="D-Amino Acid Oxidase, subunit A, domain 2"/>
    <property type="match status" value="2"/>
</dbReference>
<dbReference type="Pfam" id="PF01266">
    <property type="entry name" value="DAO"/>
    <property type="match status" value="2"/>
</dbReference>